<keyword evidence="3" id="KW-1185">Reference proteome</keyword>
<dbReference type="OrthoDB" id="1121396at2"/>
<organism evidence="2 3">
    <name type="scientific">Ulvibacterium marinum</name>
    <dbReference type="NCBI Taxonomy" id="2419782"/>
    <lineage>
        <taxon>Bacteria</taxon>
        <taxon>Pseudomonadati</taxon>
        <taxon>Bacteroidota</taxon>
        <taxon>Flavobacteriia</taxon>
        <taxon>Flavobacteriales</taxon>
        <taxon>Flavobacteriaceae</taxon>
        <taxon>Ulvibacterium</taxon>
    </lineage>
</organism>
<evidence type="ECO:0000313" key="2">
    <source>
        <dbReference type="EMBL" id="RKN80382.1"/>
    </source>
</evidence>
<feature type="signal peptide" evidence="1">
    <location>
        <begin position="1"/>
        <end position="17"/>
    </location>
</feature>
<reference evidence="2 3" key="1">
    <citation type="submission" date="2018-10" db="EMBL/GenBank/DDBJ databases">
        <title>Ulvibacterium marinum gen. nov., sp. nov., a novel marine bacterium of the family Flavobacteriaceae, isolated from a culture of the green alga Ulva prolifera.</title>
        <authorList>
            <person name="Zhang Z."/>
        </authorList>
    </citation>
    <scope>NUCLEOTIDE SEQUENCE [LARGE SCALE GENOMIC DNA]</scope>
    <source>
        <strain evidence="2 3">CCMM003</strain>
    </source>
</reference>
<dbReference type="AlphaFoldDB" id="A0A3B0C3K7"/>
<keyword evidence="1" id="KW-0732">Signal</keyword>
<protein>
    <recommendedName>
        <fullName evidence="4">DUF1579 domain-containing protein</fullName>
    </recommendedName>
</protein>
<dbReference type="Proteomes" id="UP000276603">
    <property type="component" value="Unassembled WGS sequence"/>
</dbReference>
<accession>A0A3B0C3K7</accession>
<sequence length="167" mass="19251">MYFLVAFILWIGSAARAQEDTCACCTDNHMAFDFWVGTWKVTDAEGSFVGRNRIDKVEDGCVLREHWTSSKGNFSGTSLNFYNSKTRQWEQLWVDNFGNHLKLKGNRVGNQMILSSEDFVHTDGNTYQNRITWTLNDNGTVRQLWEVLQDDKVSNVVFDGLYSKEDE</sequence>
<name>A0A3B0C3K7_9FLAO</name>
<evidence type="ECO:0000313" key="3">
    <source>
        <dbReference type="Proteomes" id="UP000276603"/>
    </source>
</evidence>
<comment type="caution">
    <text evidence="2">The sequence shown here is derived from an EMBL/GenBank/DDBJ whole genome shotgun (WGS) entry which is preliminary data.</text>
</comment>
<gene>
    <name evidence="2" type="ORF">D7Z94_16915</name>
</gene>
<proteinExistence type="predicted"/>
<dbReference type="EMBL" id="RBCJ01000003">
    <property type="protein sequence ID" value="RKN80382.1"/>
    <property type="molecule type" value="Genomic_DNA"/>
</dbReference>
<evidence type="ECO:0008006" key="4">
    <source>
        <dbReference type="Google" id="ProtNLM"/>
    </source>
</evidence>
<feature type="chain" id="PRO_5017236588" description="DUF1579 domain-containing protein" evidence="1">
    <location>
        <begin position="18"/>
        <end position="167"/>
    </location>
</feature>
<evidence type="ECO:0000256" key="1">
    <source>
        <dbReference type="SAM" id="SignalP"/>
    </source>
</evidence>